<dbReference type="EMBL" id="RSCL01000003">
    <property type="protein sequence ID" value="RUT08428.1"/>
    <property type="molecule type" value="Genomic_DNA"/>
</dbReference>
<keyword evidence="2" id="KW-1185">Reference proteome</keyword>
<dbReference type="RefSeq" id="WP_145837742.1">
    <property type="nucleotide sequence ID" value="NZ_RSCL01000003.1"/>
</dbReference>
<organism evidence="1 2">
    <name type="scientific">Dulcicalothrix desertica PCC 7102</name>
    <dbReference type="NCBI Taxonomy" id="232991"/>
    <lineage>
        <taxon>Bacteria</taxon>
        <taxon>Bacillati</taxon>
        <taxon>Cyanobacteriota</taxon>
        <taxon>Cyanophyceae</taxon>
        <taxon>Nostocales</taxon>
        <taxon>Calotrichaceae</taxon>
        <taxon>Dulcicalothrix</taxon>
    </lineage>
</organism>
<dbReference type="AlphaFoldDB" id="A0A3S1J646"/>
<evidence type="ECO:0000313" key="2">
    <source>
        <dbReference type="Proteomes" id="UP000271624"/>
    </source>
</evidence>
<accession>A0A3S1J646</accession>
<evidence type="ECO:0000313" key="1">
    <source>
        <dbReference type="EMBL" id="RUT08428.1"/>
    </source>
</evidence>
<gene>
    <name evidence="1" type="ORF">DSM106972_015960</name>
</gene>
<protein>
    <submittedName>
        <fullName evidence="1">Uncharacterized protein</fullName>
    </submittedName>
</protein>
<comment type="caution">
    <text evidence="1">The sequence shown here is derived from an EMBL/GenBank/DDBJ whole genome shotgun (WGS) entry which is preliminary data.</text>
</comment>
<proteinExistence type="predicted"/>
<sequence length="149" mass="16576">MLYQSPTVRGARIFTNTSLLSSPSPRLGSVSLNGLKYANSKHKTSLTNLQVLFGLKAYQSSTQLFIDKTSLTNLSVSTNNTAESLLVALLLRLLYLNNSISRVNLSLWGSAINATKIKTYYELELLDNLTVLDTYEIQQLNNIVNPNNY</sequence>
<reference evidence="1" key="2">
    <citation type="journal article" date="2019" name="Genome Biol. Evol.">
        <title>Day and night: Metabolic profiles and evolutionary relationships of six axenic non-marine cyanobacteria.</title>
        <authorList>
            <person name="Will S.E."/>
            <person name="Henke P."/>
            <person name="Boedeker C."/>
            <person name="Huang S."/>
            <person name="Brinkmann H."/>
            <person name="Rohde M."/>
            <person name="Jarek M."/>
            <person name="Friedl T."/>
            <person name="Seufert S."/>
            <person name="Schumacher M."/>
            <person name="Overmann J."/>
            <person name="Neumann-Schaal M."/>
            <person name="Petersen J."/>
        </authorList>
    </citation>
    <scope>NUCLEOTIDE SEQUENCE [LARGE SCALE GENOMIC DNA]</scope>
    <source>
        <strain evidence="1">PCC 7102</strain>
    </source>
</reference>
<reference evidence="1" key="1">
    <citation type="submission" date="2018-12" db="EMBL/GenBank/DDBJ databases">
        <authorList>
            <person name="Will S."/>
            <person name="Neumann-Schaal M."/>
            <person name="Henke P."/>
        </authorList>
    </citation>
    <scope>NUCLEOTIDE SEQUENCE</scope>
    <source>
        <strain evidence="1">PCC 7102</strain>
    </source>
</reference>
<name>A0A3S1J646_9CYAN</name>
<dbReference type="Proteomes" id="UP000271624">
    <property type="component" value="Unassembled WGS sequence"/>
</dbReference>